<evidence type="ECO:0000256" key="5">
    <source>
        <dbReference type="ARBA" id="ARBA00023136"/>
    </source>
</evidence>
<reference evidence="8 9" key="1">
    <citation type="submission" date="2018-04" db="EMBL/GenBank/DDBJ databases">
        <title>Camelliibacillus theae gen. nov., sp. nov., isolated from Pu'er tea.</title>
        <authorList>
            <person name="Niu L."/>
        </authorList>
    </citation>
    <scope>NUCLEOTIDE SEQUENCE [LARGE SCALE GENOMIC DNA]</scope>
    <source>
        <strain evidence="8 9">T8</strain>
    </source>
</reference>
<keyword evidence="2 6" id="KW-1003">Cell membrane</keyword>
<evidence type="ECO:0000313" key="9">
    <source>
        <dbReference type="Proteomes" id="UP000245998"/>
    </source>
</evidence>
<dbReference type="PIRSF" id="PIRSF018968">
    <property type="entry name" value="ABC_permease_BceB"/>
    <property type="match status" value="1"/>
</dbReference>
<dbReference type="AlphaFoldDB" id="A0A2U1JXJ5"/>
<dbReference type="Pfam" id="PF02687">
    <property type="entry name" value="FtsX"/>
    <property type="match status" value="1"/>
</dbReference>
<accession>A0A2U1JXJ5</accession>
<feature type="transmembrane region" description="Helical" evidence="6">
    <location>
        <begin position="197"/>
        <end position="218"/>
    </location>
</feature>
<dbReference type="InterPro" id="IPR052536">
    <property type="entry name" value="ABC-4_Integral_Memb_Prot"/>
</dbReference>
<comment type="subcellular location">
    <subcellularLocation>
        <location evidence="1 6">Cell membrane</location>
        <topology evidence="1 6">Multi-pass membrane protein</topology>
    </subcellularLocation>
</comment>
<keyword evidence="6" id="KW-0813">Transport</keyword>
<dbReference type="GO" id="GO:0005886">
    <property type="term" value="C:plasma membrane"/>
    <property type="evidence" value="ECO:0007669"/>
    <property type="project" value="UniProtKB-SubCell"/>
</dbReference>
<protein>
    <submittedName>
        <fullName evidence="8">Bacitracin ABC transporter permease</fullName>
    </submittedName>
</protein>
<dbReference type="PANTHER" id="PTHR46795">
    <property type="entry name" value="ABC TRANSPORTER PERMEASE-RELATED-RELATED"/>
    <property type="match status" value="1"/>
</dbReference>
<feature type="domain" description="ABC3 transporter permease C-terminal" evidence="7">
    <location>
        <begin position="60"/>
        <end position="179"/>
    </location>
</feature>
<keyword evidence="5 6" id="KW-0472">Membrane</keyword>
<keyword evidence="4 6" id="KW-1133">Transmembrane helix</keyword>
<comment type="caution">
    <text evidence="8">The sequence shown here is derived from an EMBL/GenBank/DDBJ whole genome shotgun (WGS) entry which is preliminary data.</text>
</comment>
<feature type="transmembrane region" description="Helical" evidence="6">
    <location>
        <begin position="153"/>
        <end position="176"/>
    </location>
</feature>
<feature type="transmembrane region" description="Helical" evidence="6">
    <location>
        <begin position="18"/>
        <end position="35"/>
    </location>
</feature>
<name>A0A2U1JXJ5_9BACI</name>
<comment type="similarity">
    <text evidence="6">Belongs to the ABC-4 integral membrane protein family.</text>
</comment>
<gene>
    <name evidence="8" type="ORF">DCC39_12815</name>
</gene>
<sequence>MSINQLILRNLKKNLTNYYLYVFALIFSVGLYFAFVTLQFDPSMDETKGSVKGAAGIRTASILLIAIVSVFLLYANNLFIKRRSKEIGLFQLIGMTKSKIFRLLTTENFLLYFGSLLIGIFIGFASSKLIKMILFKVTGVEINTTLHFSTEAFVQTLLVFGAIYVLIMVMNVIFIKNQSILSLFRVISTAEGKVKKITVFEIMMGILGIALIMIGYYVSSKLFGGDFTTMTELFMAMIFILGSVIIGTYFFYKGSVRFITNVIRKNRDGYLNINEVLSLSSIMFRMKSNAFLLTIITTVSALAIGLLSLSYISYYSAEKEAETSVPADFSLSSVESAEQLKLALKEEGIAFHETKHEVIQVDVNLEDIMETKLKEKEFDPKMMTLSVVSDKGLKDINVSPDETIFTGYAKVLSKMLTLKDSGEIELMGKTKSIPQTFIGLQDDHILSYNFTSGGLPVAIVDEAVFERLKKDINPEIQINPELQLESSVYIGIDIEDKKNIKSANAVFQNLKLSENDTALSRFEMANIQKQVSGLGMFIVGFLGLTFLITSGCILYFKQMDEGEDEKRNYTILRKLGFTQNDLLKGIQLKQLFNFGIPLVVGLFHSYFAVKSGWFFFGTELWTPMIAVMVLYTALYSIFGILSVLYSKKVIKEAL</sequence>
<keyword evidence="3 6" id="KW-0812">Transmembrane</keyword>
<feature type="transmembrane region" description="Helical" evidence="6">
    <location>
        <begin position="591"/>
        <end position="609"/>
    </location>
</feature>
<feature type="transmembrane region" description="Helical" evidence="6">
    <location>
        <begin position="621"/>
        <end position="645"/>
    </location>
</feature>
<feature type="transmembrane region" description="Helical" evidence="6">
    <location>
        <begin position="534"/>
        <end position="556"/>
    </location>
</feature>
<keyword evidence="9" id="KW-1185">Reference proteome</keyword>
<evidence type="ECO:0000256" key="6">
    <source>
        <dbReference type="PIRNR" id="PIRNR018968"/>
    </source>
</evidence>
<evidence type="ECO:0000259" key="7">
    <source>
        <dbReference type="Pfam" id="PF02687"/>
    </source>
</evidence>
<feature type="transmembrane region" description="Helical" evidence="6">
    <location>
        <begin position="233"/>
        <end position="252"/>
    </location>
</feature>
<feature type="transmembrane region" description="Helical" evidence="6">
    <location>
        <begin position="109"/>
        <end position="133"/>
    </location>
</feature>
<evidence type="ECO:0000256" key="2">
    <source>
        <dbReference type="ARBA" id="ARBA00022475"/>
    </source>
</evidence>
<dbReference type="Proteomes" id="UP000245998">
    <property type="component" value="Unassembled WGS sequence"/>
</dbReference>
<evidence type="ECO:0000256" key="4">
    <source>
        <dbReference type="ARBA" id="ARBA00022989"/>
    </source>
</evidence>
<evidence type="ECO:0000256" key="1">
    <source>
        <dbReference type="ARBA" id="ARBA00004651"/>
    </source>
</evidence>
<dbReference type="EMBL" id="QCZG01000027">
    <property type="protein sequence ID" value="PWA09715.1"/>
    <property type="molecule type" value="Genomic_DNA"/>
</dbReference>
<dbReference type="PANTHER" id="PTHR46795:SF3">
    <property type="entry name" value="ABC TRANSPORTER PERMEASE"/>
    <property type="match status" value="1"/>
</dbReference>
<dbReference type="OrthoDB" id="1705903at2"/>
<dbReference type="GO" id="GO:0055085">
    <property type="term" value="P:transmembrane transport"/>
    <property type="evidence" value="ECO:0007669"/>
    <property type="project" value="UniProtKB-UniRule"/>
</dbReference>
<dbReference type="InterPro" id="IPR003838">
    <property type="entry name" value="ABC3_permease_C"/>
</dbReference>
<proteinExistence type="inferred from homology"/>
<organism evidence="8 9">
    <name type="scientific">Pueribacillus theae</name>
    <dbReference type="NCBI Taxonomy" id="2171751"/>
    <lineage>
        <taxon>Bacteria</taxon>
        <taxon>Bacillati</taxon>
        <taxon>Bacillota</taxon>
        <taxon>Bacilli</taxon>
        <taxon>Bacillales</taxon>
        <taxon>Bacillaceae</taxon>
        <taxon>Pueribacillus</taxon>
    </lineage>
</organism>
<feature type="transmembrane region" description="Helical" evidence="6">
    <location>
        <begin position="290"/>
        <end position="314"/>
    </location>
</feature>
<feature type="transmembrane region" description="Helical" evidence="6">
    <location>
        <begin position="55"/>
        <end position="75"/>
    </location>
</feature>
<dbReference type="InterPro" id="IPR027022">
    <property type="entry name" value="ABC_permease_BceB-typ"/>
</dbReference>
<evidence type="ECO:0000313" key="8">
    <source>
        <dbReference type="EMBL" id="PWA09715.1"/>
    </source>
</evidence>
<evidence type="ECO:0000256" key="3">
    <source>
        <dbReference type="ARBA" id="ARBA00022692"/>
    </source>
</evidence>
<dbReference type="RefSeq" id="WP_116555298.1">
    <property type="nucleotide sequence ID" value="NZ_QCZG01000027.1"/>
</dbReference>